<dbReference type="Proteomes" id="UP000245626">
    <property type="component" value="Unassembled WGS sequence"/>
</dbReference>
<evidence type="ECO:0000313" key="2">
    <source>
        <dbReference type="Proteomes" id="UP000245626"/>
    </source>
</evidence>
<name>A0ACD0NU91_9BASI</name>
<feature type="non-terminal residue" evidence="1">
    <location>
        <position position="461"/>
    </location>
</feature>
<dbReference type="EMBL" id="KZ820056">
    <property type="protein sequence ID" value="PWN49397.1"/>
    <property type="molecule type" value="Genomic_DNA"/>
</dbReference>
<organism evidence="1 2">
    <name type="scientific">Violaceomyces palustris</name>
    <dbReference type="NCBI Taxonomy" id="1673888"/>
    <lineage>
        <taxon>Eukaryota</taxon>
        <taxon>Fungi</taxon>
        <taxon>Dikarya</taxon>
        <taxon>Basidiomycota</taxon>
        <taxon>Ustilaginomycotina</taxon>
        <taxon>Ustilaginomycetes</taxon>
        <taxon>Violaceomycetales</taxon>
        <taxon>Violaceomycetaceae</taxon>
        <taxon>Violaceomyces</taxon>
    </lineage>
</organism>
<proteinExistence type="predicted"/>
<reference evidence="1 2" key="1">
    <citation type="journal article" date="2018" name="Mol. Biol. Evol.">
        <title>Broad Genomic Sampling Reveals a Smut Pathogenic Ancestry of the Fungal Clade Ustilaginomycotina.</title>
        <authorList>
            <person name="Kijpornyongpan T."/>
            <person name="Mondo S.J."/>
            <person name="Barry K."/>
            <person name="Sandor L."/>
            <person name="Lee J."/>
            <person name="Lipzen A."/>
            <person name="Pangilinan J."/>
            <person name="LaButti K."/>
            <person name="Hainaut M."/>
            <person name="Henrissat B."/>
            <person name="Grigoriev I.V."/>
            <person name="Spatafora J.W."/>
            <person name="Aime M.C."/>
        </authorList>
    </citation>
    <scope>NUCLEOTIDE SEQUENCE [LARGE SCALE GENOMIC DNA]</scope>
    <source>
        <strain evidence="1 2">SA 807</strain>
    </source>
</reference>
<keyword evidence="2" id="KW-1185">Reference proteome</keyword>
<sequence length="461" mass="49782">MSNQEPNAPMPRMTDSQAGPGGPSSLKFAALSVQSYHLDSPPFTGTAVGAGGPTLDGGAHPHHHHPREADEDQASTDEPSLLSSPTKTTPSTTTNNPRPPSSPLARHSVLPNPSTSRDPSPTTHLDNVPETHASSSSSSSSTSPPTRCRTKSFQPSHEPSSPSSSYPLRTSPPPPTSSSNPTRGSNRSRTTSRDVDQNEQQRDVDVPNWDLDGKPYTRENSSASVETLKLSGGRVVGMTTTSKIQDEPQSVGSFNNPTTTPRSISNRRERRRTGEEVVSESRSSRTNGEEETQGGGGGGGGGGGFDDGRRRRAWPTKEETRRPAYTQFSEDVDGLEDASSSSGAAEKDEEVDGDETGYVLRPSSNTRDGKVPVQGQTKEEYTFPKHRLPTKMRDETKVPLVIVACGSFSPPTYLHLRIFEMAKDQIIESGKYELLGGYYSPVSDYYKKEGLAKATHRVRMC</sequence>
<evidence type="ECO:0000313" key="1">
    <source>
        <dbReference type="EMBL" id="PWN49397.1"/>
    </source>
</evidence>
<gene>
    <name evidence="1" type="ORF">IE53DRAFT_388382</name>
</gene>
<accession>A0ACD0NU91</accession>
<protein>
    <submittedName>
        <fullName evidence="1">Uncharacterized protein</fullName>
    </submittedName>
</protein>